<dbReference type="EMBL" id="WUEK01000003">
    <property type="protein sequence ID" value="MXG89201.1"/>
    <property type="molecule type" value="Genomic_DNA"/>
</dbReference>
<evidence type="ECO:0000256" key="1">
    <source>
        <dbReference type="SAM" id="SignalP"/>
    </source>
</evidence>
<dbReference type="RefSeq" id="WP_160876361.1">
    <property type="nucleotide sequence ID" value="NZ_WUEK01000003.1"/>
</dbReference>
<keyword evidence="3" id="KW-1185">Reference proteome</keyword>
<reference evidence="2 3" key="1">
    <citation type="submission" date="2019-12" db="EMBL/GenBank/DDBJ databases">
        <authorList>
            <person name="Kun Z."/>
        </authorList>
    </citation>
    <scope>NUCLEOTIDE SEQUENCE [LARGE SCALE GENOMIC DNA]</scope>
    <source>
        <strain evidence="2 3">YIM 123512</strain>
    </source>
</reference>
<feature type="signal peptide" evidence="1">
    <location>
        <begin position="1"/>
        <end position="24"/>
    </location>
</feature>
<protein>
    <recommendedName>
        <fullName evidence="4">Secreted protein</fullName>
    </recommendedName>
</protein>
<evidence type="ECO:0008006" key="4">
    <source>
        <dbReference type="Google" id="ProtNLM"/>
    </source>
</evidence>
<feature type="chain" id="PRO_5038557288" description="Secreted protein" evidence="1">
    <location>
        <begin position="25"/>
        <end position="145"/>
    </location>
</feature>
<organism evidence="2 3">
    <name type="scientific">Nocardioides flavescens</name>
    <dbReference type="NCBI Taxonomy" id="2691959"/>
    <lineage>
        <taxon>Bacteria</taxon>
        <taxon>Bacillati</taxon>
        <taxon>Actinomycetota</taxon>
        <taxon>Actinomycetes</taxon>
        <taxon>Propionibacteriales</taxon>
        <taxon>Nocardioidaceae</taxon>
        <taxon>Nocardioides</taxon>
    </lineage>
</organism>
<proteinExistence type="predicted"/>
<comment type="caution">
    <text evidence="2">The sequence shown here is derived from an EMBL/GenBank/DDBJ whole genome shotgun (WGS) entry which is preliminary data.</text>
</comment>
<keyword evidence="1" id="KW-0732">Signal</keyword>
<accession>A0A6L7EZ64</accession>
<name>A0A6L7EZ64_9ACTN</name>
<gene>
    <name evidence="2" type="ORF">GRQ65_06525</name>
</gene>
<sequence length="145" mass="15188">MTTPARLLAAVLSSPLALTATAHAASAAPAPGVEGQTQVVANCTAYRQTPRRVIGACADAGAIAVVRDWTSWTAHQARGTGTWVVNTCEPDCAAGDVERYPATFSLHRVRTVDGTRVFTRLGVTYVEGGEQRNETVALPRTPIGG</sequence>
<evidence type="ECO:0000313" key="2">
    <source>
        <dbReference type="EMBL" id="MXG89201.1"/>
    </source>
</evidence>
<evidence type="ECO:0000313" key="3">
    <source>
        <dbReference type="Proteomes" id="UP000473325"/>
    </source>
</evidence>
<dbReference type="Proteomes" id="UP000473325">
    <property type="component" value="Unassembled WGS sequence"/>
</dbReference>
<dbReference type="AlphaFoldDB" id="A0A6L7EZ64"/>